<protein>
    <submittedName>
        <fullName evidence="2">Uncharacterized protein</fullName>
    </submittedName>
</protein>
<feature type="transmembrane region" description="Helical" evidence="1">
    <location>
        <begin position="100"/>
        <end position="120"/>
    </location>
</feature>
<feature type="transmembrane region" description="Helical" evidence="1">
    <location>
        <begin position="7"/>
        <end position="24"/>
    </location>
</feature>
<keyword evidence="1" id="KW-0472">Membrane</keyword>
<dbReference type="OrthoDB" id="3697173at2"/>
<dbReference type="RefSeq" id="WP_057736953.1">
    <property type="nucleotide sequence ID" value="NZ_AZEG01000010.1"/>
</dbReference>
<dbReference type="STRING" id="1423812.FD20_GL000289"/>
<dbReference type="PATRIC" id="fig|1423812.3.peg.291"/>
<gene>
    <name evidence="2" type="ORF">FD20_GL000289</name>
</gene>
<keyword evidence="3" id="KW-1185">Reference proteome</keyword>
<feature type="transmembrane region" description="Helical" evidence="1">
    <location>
        <begin position="125"/>
        <end position="146"/>
    </location>
</feature>
<comment type="caution">
    <text evidence="2">The sequence shown here is derived from an EMBL/GenBank/DDBJ whole genome shotgun (WGS) entry which is preliminary data.</text>
</comment>
<feature type="transmembrane region" description="Helical" evidence="1">
    <location>
        <begin position="36"/>
        <end position="59"/>
    </location>
</feature>
<reference evidence="2 3" key="1">
    <citation type="journal article" date="2015" name="Genome Announc.">
        <title>Expanding the biotechnology potential of lactobacilli through comparative genomics of 213 strains and associated genera.</title>
        <authorList>
            <person name="Sun Z."/>
            <person name="Harris H.M."/>
            <person name="McCann A."/>
            <person name="Guo C."/>
            <person name="Argimon S."/>
            <person name="Zhang W."/>
            <person name="Yang X."/>
            <person name="Jeffery I.B."/>
            <person name="Cooney J.C."/>
            <person name="Kagawa T.F."/>
            <person name="Liu W."/>
            <person name="Song Y."/>
            <person name="Salvetti E."/>
            <person name="Wrobel A."/>
            <person name="Rasinkangas P."/>
            <person name="Parkhill J."/>
            <person name="Rea M.C."/>
            <person name="O'Sullivan O."/>
            <person name="Ritari J."/>
            <person name="Douillard F.P."/>
            <person name="Paul Ross R."/>
            <person name="Yang R."/>
            <person name="Briner A.E."/>
            <person name="Felis G.E."/>
            <person name="de Vos W.M."/>
            <person name="Barrangou R."/>
            <person name="Klaenhammer T.R."/>
            <person name="Caufield P.W."/>
            <person name="Cui Y."/>
            <person name="Zhang H."/>
            <person name="O'Toole P.W."/>
        </authorList>
    </citation>
    <scope>NUCLEOTIDE SEQUENCE [LARGE SCALE GENOMIC DNA]</scope>
    <source>
        <strain evidence="2 3">DSM 19971</strain>
    </source>
</reference>
<name>A0A0R1PZD7_9LACO</name>
<evidence type="ECO:0000313" key="2">
    <source>
        <dbReference type="EMBL" id="KRL37612.1"/>
    </source>
</evidence>
<organism evidence="2 3">
    <name type="scientific">Liquorilactobacillus uvarum DSM 19971</name>
    <dbReference type="NCBI Taxonomy" id="1423812"/>
    <lineage>
        <taxon>Bacteria</taxon>
        <taxon>Bacillati</taxon>
        <taxon>Bacillota</taxon>
        <taxon>Bacilli</taxon>
        <taxon>Lactobacillales</taxon>
        <taxon>Lactobacillaceae</taxon>
        <taxon>Liquorilactobacillus</taxon>
    </lineage>
</organism>
<accession>A0A0R1PZD7</accession>
<sequence>MNYTRDYLMSAAIFGTFSFCWLGWAEEKPRAEWRLWLGITSAIAFILGVAGGVLSYLHWNDISILNQNSSLHWFITIFFSEILLIAIGAVFLLVKKHSTWVSLWVSFVVAIHFIGLKFVFADSSLFLLAFLMLLVTIGAVPLAKHFEVAPSAILGIGNGVCLLAFSILSFGRFILT</sequence>
<feature type="transmembrane region" description="Helical" evidence="1">
    <location>
        <begin position="152"/>
        <end position="175"/>
    </location>
</feature>
<feature type="transmembrane region" description="Helical" evidence="1">
    <location>
        <begin position="71"/>
        <end position="94"/>
    </location>
</feature>
<dbReference type="EMBL" id="AZEG01000010">
    <property type="protein sequence ID" value="KRL37612.1"/>
    <property type="molecule type" value="Genomic_DNA"/>
</dbReference>
<dbReference type="Proteomes" id="UP000051155">
    <property type="component" value="Unassembled WGS sequence"/>
</dbReference>
<evidence type="ECO:0000256" key="1">
    <source>
        <dbReference type="SAM" id="Phobius"/>
    </source>
</evidence>
<keyword evidence="1" id="KW-1133">Transmembrane helix</keyword>
<proteinExistence type="predicted"/>
<evidence type="ECO:0000313" key="3">
    <source>
        <dbReference type="Proteomes" id="UP000051155"/>
    </source>
</evidence>
<keyword evidence="1" id="KW-0812">Transmembrane</keyword>
<dbReference type="AlphaFoldDB" id="A0A0R1PZD7"/>